<evidence type="ECO:0000313" key="3">
    <source>
        <dbReference type="Proteomes" id="UP000732380"/>
    </source>
</evidence>
<evidence type="ECO:0000256" key="1">
    <source>
        <dbReference type="SAM" id="Phobius"/>
    </source>
</evidence>
<sequence>MAPGHELYHADSMYPQRKPGFFPPEVLDLMIPPLKVGACTGTAGIFGGMAGAILRDTNIFISASSSGIQFFMLGGGFWFTRSVGIRAYGGEDKMRPIDKVAVSGVAGSSVGAISGLLRGPARIIPGIITWGLIGSGGQAITNVASKWLAASRAKKRSNESWLWRWSPMKKMSDEEYVDIMDEKILKLDARLAIMTDKLNEMKAALEAEESAKGIEHDR</sequence>
<gene>
    <name evidence="2" type="ORF">E4U13_003765</name>
</gene>
<evidence type="ECO:0000313" key="2">
    <source>
        <dbReference type="EMBL" id="KAG6113504.1"/>
    </source>
</evidence>
<keyword evidence="1" id="KW-0472">Membrane</keyword>
<feature type="transmembrane region" description="Helical" evidence="1">
    <location>
        <begin position="59"/>
        <end position="79"/>
    </location>
</feature>
<accession>A0A9P7PZQ9</accession>
<organism evidence="2 3">
    <name type="scientific">Claviceps humidiphila</name>
    <dbReference type="NCBI Taxonomy" id="1294629"/>
    <lineage>
        <taxon>Eukaryota</taxon>
        <taxon>Fungi</taxon>
        <taxon>Dikarya</taxon>
        <taxon>Ascomycota</taxon>
        <taxon>Pezizomycotina</taxon>
        <taxon>Sordariomycetes</taxon>
        <taxon>Hypocreomycetidae</taxon>
        <taxon>Hypocreales</taxon>
        <taxon>Clavicipitaceae</taxon>
        <taxon>Claviceps</taxon>
    </lineage>
</organism>
<reference evidence="2 3" key="1">
    <citation type="journal article" date="2020" name="bioRxiv">
        <title>Whole genome comparisons of ergot fungi reveals the divergence and evolution of species within the genus Claviceps are the result of varying mechanisms driving genome evolution and host range expansion.</title>
        <authorList>
            <person name="Wyka S.A."/>
            <person name="Mondo S.J."/>
            <person name="Liu M."/>
            <person name="Dettman J."/>
            <person name="Nalam V."/>
            <person name="Broders K.D."/>
        </authorList>
    </citation>
    <scope>NUCLEOTIDE SEQUENCE [LARGE SCALE GENOMIC DNA]</scope>
    <source>
        <strain evidence="2 3">LM576</strain>
    </source>
</reference>
<keyword evidence="3" id="KW-1185">Reference proteome</keyword>
<dbReference type="PANTHER" id="PTHR41390:SF1">
    <property type="entry name" value="NADH-UBIQUINONE OXIDOREDUCTASE 213 KDA SUBUNIT"/>
    <property type="match status" value="1"/>
</dbReference>
<protein>
    <submittedName>
        <fullName evidence="2">Uncharacterized protein</fullName>
    </submittedName>
</protein>
<dbReference type="AlphaFoldDB" id="A0A9P7PZQ9"/>
<dbReference type="EMBL" id="SRQM01000295">
    <property type="protein sequence ID" value="KAG6113504.1"/>
    <property type="molecule type" value="Genomic_DNA"/>
</dbReference>
<keyword evidence="1" id="KW-0812">Transmembrane</keyword>
<dbReference type="Proteomes" id="UP000732380">
    <property type="component" value="Unassembled WGS sequence"/>
</dbReference>
<keyword evidence="1" id="KW-1133">Transmembrane helix</keyword>
<proteinExistence type="predicted"/>
<name>A0A9P7PZQ9_9HYPO</name>
<comment type="caution">
    <text evidence="2">The sequence shown here is derived from an EMBL/GenBank/DDBJ whole genome shotgun (WGS) entry which is preliminary data.</text>
</comment>
<dbReference type="PANTHER" id="PTHR41390">
    <property type="entry name" value="CHROMOSOME 7, WHOLE GENOME SHOTGUN SEQUENCE"/>
    <property type="match status" value="1"/>
</dbReference>